<dbReference type="AlphaFoldDB" id="A0A1V6WX21"/>
<reference evidence="3" key="1">
    <citation type="journal article" date="2017" name="Nat. Microbiol.">
        <title>Global analysis of biosynthetic gene clusters reveals vast potential of secondary metabolite production in Penicillium species.</title>
        <authorList>
            <person name="Nielsen J.C."/>
            <person name="Grijseels S."/>
            <person name="Prigent S."/>
            <person name="Ji B."/>
            <person name="Dainat J."/>
            <person name="Nielsen K.F."/>
            <person name="Frisvad J.C."/>
            <person name="Workman M."/>
            <person name="Nielsen J."/>
        </authorList>
    </citation>
    <scope>NUCLEOTIDE SEQUENCE [LARGE SCALE GENOMIC DNA]</scope>
    <source>
        <strain evidence="3">IBT 13039</strain>
    </source>
</reference>
<evidence type="ECO:0000313" key="3">
    <source>
        <dbReference type="Proteomes" id="UP000191691"/>
    </source>
</evidence>
<sequence>LTMAIQAQQTPGPRNATGTEAKCSPNPLSGIGTHDSSCQQLLQPANSSAPLILPSCAHQNYLFNNQNAAATQKIVHLDEYSKQICIVSPADAPLFLRSNFPSTAIGATSLASICDPSSKFGYETPWTTTS</sequence>
<feature type="region of interest" description="Disordered" evidence="1">
    <location>
        <begin position="1"/>
        <end position="21"/>
    </location>
</feature>
<name>A0A1V6WX21_PENNA</name>
<feature type="compositionally biased region" description="Polar residues" evidence="1">
    <location>
        <begin position="1"/>
        <end position="18"/>
    </location>
</feature>
<accession>A0A1V6WX21</accession>
<dbReference type="Proteomes" id="UP000191691">
    <property type="component" value="Unassembled WGS sequence"/>
</dbReference>
<feature type="non-terminal residue" evidence="2">
    <location>
        <position position="1"/>
    </location>
</feature>
<dbReference type="EMBL" id="MOOB01000172">
    <property type="protein sequence ID" value="OQE67432.1"/>
    <property type="molecule type" value="Genomic_DNA"/>
</dbReference>
<comment type="caution">
    <text evidence="2">The sequence shown here is derived from an EMBL/GenBank/DDBJ whole genome shotgun (WGS) entry which is preliminary data.</text>
</comment>
<protein>
    <submittedName>
        <fullName evidence="2">Uncharacterized protein</fullName>
    </submittedName>
</protein>
<organism evidence="2 3">
    <name type="scientific">Penicillium nalgiovense</name>
    <dbReference type="NCBI Taxonomy" id="60175"/>
    <lineage>
        <taxon>Eukaryota</taxon>
        <taxon>Fungi</taxon>
        <taxon>Dikarya</taxon>
        <taxon>Ascomycota</taxon>
        <taxon>Pezizomycotina</taxon>
        <taxon>Eurotiomycetes</taxon>
        <taxon>Eurotiomycetidae</taxon>
        <taxon>Eurotiales</taxon>
        <taxon>Aspergillaceae</taxon>
        <taxon>Penicillium</taxon>
    </lineage>
</organism>
<gene>
    <name evidence="2" type="ORF">PENNAL_c0172G07613</name>
</gene>
<evidence type="ECO:0000256" key="1">
    <source>
        <dbReference type="SAM" id="MobiDB-lite"/>
    </source>
</evidence>
<keyword evidence="3" id="KW-1185">Reference proteome</keyword>
<evidence type="ECO:0000313" key="2">
    <source>
        <dbReference type="EMBL" id="OQE67432.1"/>
    </source>
</evidence>
<proteinExistence type="predicted"/>